<evidence type="ECO:0000313" key="2">
    <source>
        <dbReference type="EMBL" id="MDE1461490.1"/>
    </source>
</evidence>
<feature type="chain" id="PRO_5046902038" description="Porin" evidence="1">
    <location>
        <begin position="23"/>
        <end position="460"/>
    </location>
</feature>
<keyword evidence="3" id="KW-1185">Reference proteome</keyword>
<evidence type="ECO:0008006" key="4">
    <source>
        <dbReference type="Google" id="ProtNLM"/>
    </source>
</evidence>
<feature type="signal peptide" evidence="1">
    <location>
        <begin position="1"/>
        <end position="22"/>
    </location>
</feature>
<sequence>MTKVAVLTVGLVLSGAAELALAADTTNEENDSARTAGGLAILPERPAPLLELNEPFLAPATLSKGWELPTGAVWRPSLWVFGRYQSALQYFDNGETDQAEWANRLDLFFNLRLTGTERILVGFRPLDRDGRQYAGYTFKPNENEGWDGDFDTDVSVAFFEGDIGEIFPVLSEKGYQAADIGFAIGRQPLNIQNGILINDTLDGVGVTKNTLFLGNLVTNFRLTGFYGWGSINDFNQEPIGGTKIYGLFSAWDTYSTTMEVDLAYRESDDSHDGYWLGLGSTQRFGHLNTTFRFNFSDASDLPESGSQIETTRRDGYLLSAELSLTPAATHDLAYVNLFHSEKNYVSLARDRGNGGPLASMGILFAGAGIGNYGAALDPTANKASGFAMGYQWQLAKQRQLTLELGGRYSHLTQEQSAMAVGMRYQQPIGNRTLVQVDMFHSAQKRRDDANGIRVGLQVNF</sequence>
<keyword evidence="1" id="KW-0732">Signal</keyword>
<evidence type="ECO:0000313" key="3">
    <source>
        <dbReference type="Proteomes" id="UP001528823"/>
    </source>
</evidence>
<name>A0ABT5U5M1_9GAMM</name>
<comment type="caution">
    <text evidence="2">The sequence shown here is derived from an EMBL/GenBank/DDBJ whole genome shotgun (WGS) entry which is preliminary data.</text>
</comment>
<dbReference type="Proteomes" id="UP001528823">
    <property type="component" value="Unassembled WGS sequence"/>
</dbReference>
<reference evidence="2 3" key="1">
    <citation type="submission" date="2022-11" db="EMBL/GenBank/DDBJ databases">
        <title>Spartinivicinus poritis sp. nov., isolated from scleractinian coral Porites lutea.</title>
        <authorList>
            <person name="Zhang G."/>
            <person name="Cai L."/>
            <person name="Wei Q."/>
        </authorList>
    </citation>
    <scope>NUCLEOTIDE SEQUENCE [LARGE SCALE GENOMIC DNA]</scope>
    <source>
        <strain evidence="2 3">A2-2</strain>
    </source>
</reference>
<gene>
    <name evidence="2" type="ORF">ORQ98_05865</name>
</gene>
<dbReference type="RefSeq" id="WP_274687852.1">
    <property type="nucleotide sequence ID" value="NZ_JAPMOU010000005.1"/>
</dbReference>
<dbReference type="EMBL" id="JAPMOU010000005">
    <property type="protein sequence ID" value="MDE1461490.1"/>
    <property type="molecule type" value="Genomic_DNA"/>
</dbReference>
<organism evidence="2 3">
    <name type="scientific">Spartinivicinus poritis</name>
    <dbReference type="NCBI Taxonomy" id="2994640"/>
    <lineage>
        <taxon>Bacteria</taxon>
        <taxon>Pseudomonadati</taxon>
        <taxon>Pseudomonadota</taxon>
        <taxon>Gammaproteobacteria</taxon>
        <taxon>Oceanospirillales</taxon>
        <taxon>Zooshikellaceae</taxon>
        <taxon>Spartinivicinus</taxon>
    </lineage>
</organism>
<proteinExistence type="predicted"/>
<evidence type="ECO:0000256" key="1">
    <source>
        <dbReference type="SAM" id="SignalP"/>
    </source>
</evidence>
<protein>
    <recommendedName>
        <fullName evidence="4">Porin</fullName>
    </recommendedName>
</protein>
<accession>A0ABT5U5M1</accession>